<organism evidence="1 2">
    <name type="scientific">Aphis glycines</name>
    <name type="common">Soybean aphid</name>
    <dbReference type="NCBI Taxonomy" id="307491"/>
    <lineage>
        <taxon>Eukaryota</taxon>
        <taxon>Metazoa</taxon>
        <taxon>Ecdysozoa</taxon>
        <taxon>Arthropoda</taxon>
        <taxon>Hexapoda</taxon>
        <taxon>Insecta</taxon>
        <taxon>Pterygota</taxon>
        <taxon>Neoptera</taxon>
        <taxon>Paraneoptera</taxon>
        <taxon>Hemiptera</taxon>
        <taxon>Sternorrhyncha</taxon>
        <taxon>Aphidomorpha</taxon>
        <taxon>Aphidoidea</taxon>
        <taxon>Aphididae</taxon>
        <taxon>Aphidini</taxon>
        <taxon>Aphis</taxon>
        <taxon>Aphis</taxon>
    </lineage>
</organism>
<gene>
    <name evidence="1" type="ORF">AGLY_008774</name>
</gene>
<reference evidence="1 2" key="1">
    <citation type="submission" date="2019-08" db="EMBL/GenBank/DDBJ databases">
        <title>The genome of the soybean aphid Biotype 1, its phylome, world population structure and adaptation to the North American continent.</title>
        <authorList>
            <person name="Giordano R."/>
            <person name="Donthu R.K."/>
            <person name="Hernandez A.G."/>
            <person name="Wright C.L."/>
            <person name="Zimin A.V."/>
        </authorList>
    </citation>
    <scope>NUCLEOTIDE SEQUENCE [LARGE SCALE GENOMIC DNA]</scope>
    <source>
        <tissue evidence="1">Whole aphids</tissue>
    </source>
</reference>
<accession>A0A6G0TK46</accession>
<dbReference type="Proteomes" id="UP000475862">
    <property type="component" value="Unassembled WGS sequence"/>
</dbReference>
<proteinExistence type="predicted"/>
<evidence type="ECO:0000313" key="2">
    <source>
        <dbReference type="Proteomes" id="UP000475862"/>
    </source>
</evidence>
<sequence>MATDDQLRRVVGSPPGQHDRLCFVMRELETVASHPLVYHAQRTIDDLLQLFSGPSYTNHSEIVSEAHQMRPRRNVHRQRQIGRKINGDATGLPAPLWRSASLALFHFVGNVKDSRQSLYTLRILRGRAWTIRLKISLGIPEGPLALPEESLLAALKSSSAENLGISRVKTNSSFSGSNASNRFLISGDGMLSQSVIGAVRLKELGVFENKNKLF</sequence>
<dbReference type="EMBL" id="VYZN01000030">
    <property type="protein sequence ID" value="KAE9534038.1"/>
    <property type="molecule type" value="Genomic_DNA"/>
</dbReference>
<name>A0A6G0TK46_APHGL</name>
<keyword evidence="2" id="KW-1185">Reference proteome</keyword>
<evidence type="ECO:0000313" key="1">
    <source>
        <dbReference type="EMBL" id="KAE9534038.1"/>
    </source>
</evidence>
<dbReference type="AlphaFoldDB" id="A0A6G0TK46"/>
<protein>
    <submittedName>
        <fullName evidence="1">Uncharacterized protein</fullName>
    </submittedName>
</protein>
<comment type="caution">
    <text evidence="1">The sequence shown here is derived from an EMBL/GenBank/DDBJ whole genome shotgun (WGS) entry which is preliminary data.</text>
</comment>